<dbReference type="GO" id="GO:0003723">
    <property type="term" value="F:RNA binding"/>
    <property type="evidence" value="ECO:0007669"/>
    <property type="project" value="UniProtKB-KW"/>
</dbReference>
<dbReference type="EC" id="6.1.1.1" evidence="8"/>
<dbReference type="HAMAP" id="MF_02006">
    <property type="entry name" value="Tyr_tRNA_synth_type1"/>
    <property type="match status" value="1"/>
</dbReference>
<reference evidence="11" key="1">
    <citation type="submission" date="2022-04" db="EMBL/GenBank/DDBJ databases">
        <title>Complete genome sequences of Ezakiella coagulans and Fenollaria massiliensis.</title>
        <authorList>
            <person name="France M.T."/>
            <person name="Clifford J."/>
            <person name="Narina S."/>
            <person name="Rutt L."/>
            <person name="Ravel J."/>
        </authorList>
    </citation>
    <scope>NUCLEOTIDE SEQUENCE</scope>
    <source>
        <strain evidence="11">C0061C2</strain>
    </source>
</reference>
<dbReference type="InterPro" id="IPR054608">
    <property type="entry name" value="SYY-like_C"/>
</dbReference>
<dbReference type="SUPFAM" id="SSF55174">
    <property type="entry name" value="Alpha-L RNA-binding motif"/>
    <property type="match status" value="1"/>
</dbReference>
<dbReference type="AlphaFoldDB" id="A0A9E7DKC2"/>
<keyword evidence="12" id="KW-1185">Reference proteome</keyword>
<keyword evidence="4 9" id="KW-0694">RNA-binding</keyword>
<dbReference type="PANTHER" id="PTHR11766:SF0">
    <property type="entry name" value="TYROSINE--TRNA LIGASE, MITOCHONDRIAL"/>
    <property type="match status" value="1"/>
</dbReference>
<evidence type="ECO:0000256" key="2">
    <source>
        <dbReference type="ARBA" id="ARBA00022741"/>
    </source>
</evidence>
<dbReference type="CDD" id="cd00805">
    <property type="entry name" value="TyrRS_core"/>
    <property type="match status" value="1"/>
</dbReference>
<feature type="short sequence motif" description="'KMSKS' region" evidence="8">
    <location>
        <begin position="227"/>
        <end position="231"/>
    </location>
</feature>
<evidence type="ECO:0000256" key="1">
    <source>
        <dbReference type="ARBA" id="ARBA00022598"/>
    </source>
</evidence>
<dbReference type="Gene3D" id="3.40.50.620">
    <property type="entry name" value="HUPs"/>
    <property type="match status" value="1"/>
</dbReference>
<keyword evidence="2 8" id="KW-0547">Nucleotide-binding</keyword>
<dbReference type="GO" id="GO:0005829">
    <property type="term" value="C:cytosol"/>
    <property type="evidence" value="ECO:0007669"/>
    <property type="project" value="TreeGrafter"/>
</dbReference>
<dbReference type="GO" id="GO:0004831">
    <property type="term" value="F:tyrosine-tRNA ligase activity"/>
    <property type="evidence" value="ECO:0007669"/>
    <property type="project" value="UniProtKB-UniRule"/>
</dbReference>
<gene>
    <name evidence="8 11" type="primary">tyrS</name>
    <name evidence="11" type="ORF">M1R53_04030</name>
</gene>
<name>A0A9E7DKC2_9FIRM</name>
<dbReference type="SUPFAM" id="SSF52374">
    <property type="entry name" value="Nucleotidylyl transferase"/>
    <property type="match status" value="1"/>
</dbReference>
<dbReference type="EMBL" id="CP096649">
    <property type="protein sequence ID" value="UQK59823.1"/>
    <property type="molecule type" value="Genomic_DNA"/>
</dbReference>
<dbReference type="PROSITE" id="PS50889">
    <property type="entry name" value="S4"/>
    <property type="match status" value="1"/>
</dbReference>
<evidence type="ECO:0000256" key="7">
    <source>
        <dbReference type="ARBA" id="ARBA00048248"/>
    </source>
</evidence>
<dbReference type="Gene3D" id="1.10.240.10">
    <property type="entry name" value="Tyrosyl-Transfer RNA Synthetase"/>
    <property type="match status" value="1"/>
</dbReference>
<dbReference type="InterPro" id="IPR002305">
    <property type="entry name" value="aa-tRNA-synth_Ic"/>
</dbReference>
<dbReference type="Pfam" id="PF00579">
    <property type="entry name" value="tRNA-synt_1b"/>
    <property type="match status" value="1"/>
</dbReference>
<evidence type="ECO:0000256" key="6">
    <source>
        <dbReference type="ARBA" id="ARBA00023146"/>
    </source>
</evidence>
<feature type="short sequence motif" description="'HIGH' region" evidence="8">
    <location>
        <begin position="39"/>
        <end position="48"/>
    </location>
</feature>
<feature type="binding site" evidence="8">
    <location>
        <position position="34"/>
    </location>
    <ligand>
        <name>L-tyrosine</name>
        <dbReference type="ChEBI" id="CHEBI:58315"/>
    </ligand>
</feature>
<dbReference type="Proteomes" id="UP000831151">
    <property type="component" value="Chromosome"/>
</dbReference>
<feature type="binding site" evidence="8">
    <location>
        <position position="230"/>
    </location>
    <ligand>
        <name>ATP</name>
        <dbReference type="ChEBI" id="CHEBI:30616"/>
    </ligand>
</feature>
<dbReference type="InterPro" id="IPR036986">
    <property type="entry name" value="S4_RNA-bd_sf"/>
</dbReference>
<comment type="subcellular location">
    <subcellularLocation>
        <location evidence="8">Cytoplasm</location>
    </subcellularLocation>
</comment>
<comment type="catalytic activity">
    <reaction evidence="7 8">
        <text>tRNA(Tyr) + L-tyrosine + ATP = L-tyrosyl-tRNA(Tyr) + AMP + diphosphate + H(+)</text>
        <dbReference type="Rhea" id="RHEA:10220"/>
        <dbReference type="Rhea" id="RHEA-COMP:9706"/>
        <dbReference type="Rhea" id="RHEA-COMP:9707"/>
        <dbReference type="ChEBI" id="CHEBI:15378"/>
        <dbReference type="ChEBI" id="CHEBI:30616"/>
        <dbReference type="ChEBI" id="CHEBI:33019"/>
        <dbReference type="ChEBI" id="CHEBI:58315"/>
        <dbReference type="ChEBI" id="CHEBI:78442"/>
        <dbReference type="ChEBI" id="CHEBI:78536"/>
        <dbReference type="ChEBI" id="CHEBI:456215"/>
        <dbReference type="EC" id="6.1.1.1"/>
    </reaction>
</comment>
<sequence length="406" mass="46288">MNVFDVLKERGYIDNCNYENELRELLDKEKITFYTGYDATANSLTVGHYITLMVMKHLQAAGHRAICLTGGATTMIGDPSGKQDMRKLLTEETINENARIFVEQLSRFIDFKDGKALHVDNKEWLRDVKYLDFMRTIGVNFNVSKMLAYDCYKNRISSGLTFFEMGYMLMQAYDFLELYRKYGCVLQVGGSDQWANMLEGTELINKLEGKQAYVMTLKLLTNADGVKMGKTVSGAVWLDREKTTPYELFQYFRNVDDRDVIKFLKLLTMLPMEEINELAKLKDNEINKAKEILAYEITKDVHSKEDADKALEASRALFSGSADSENIPSTTMDKKLFEDGIGLLNLLKELNLTKSNSEARQLISQGGILLNGEKESDASKVITLDDFKDGELLIKKGKKVFYKVIY</sequence>
<evidence type="ECO:0000313" key="11">
    <source>
        <dbReference type="EMBL" id="UQK59823.1"/>
    </source>
</evidence>
<dbReference type="RefSeq" id="WP_249243163.1">
    <property type="nucleotide sequence ID" value="NZ_CP096649.1"/>
</dbReference>
<dbReference type="InterPro" id="IPR014729">
    <property type="entry name" value="Rossmann-like_a/b/a_fold"/>
</dbReference>
<keyword evidence="6 8" id="KW-0030">Aminoacyl-tRNA synthetase</keyword>
<dbReference type="PANTHER" id="PTHR11766">
    <property type="entry name" value="TYROSYL-TRNA SYNTHETASE"/>
    <property type="match status" value="1"/>
</dbReference>
<evidence type="ECO:0000259" key="10">
    <source>
        <dbReference type="Pfam" id="PF22421"/>
    </source>
</evidence>
<evidence type="ECO:0000256" key="5">
    <source>
        <dbReference type="ARBA" id="ARBA00022917"/>
    </source>
</evidence>
<dbReference type="FunFam" id="1.10.240.10:FF:000001">
    <property type="entry name" value="Tyrosine--tRNA ligase"/>
    <property type="match status" value="1"/>
</dbReference>
<feature type="binding site" evidence="8">
    <location>
        <position position="167"/>
    </location>
    <ligand>
        <name>L-tyrosine</name>
        <dbReference type="ChEBI" id="CHEBI:58315"/>
    </ligand>
</feature>
<proteinExistence type="inferred from homology"/>
<dbReference type="GO" id="GO:0006437">
    <property type="term" value="P:tyrosyl-tRNA aminoacylation"/>
    <property type="evidence" value="ECO:0007669"/>
    <property type="project" value="UniProtKB-UniRule"/>
</dbReference>
<keyword evidence="3 8" id="KW-0067">ATP-binding</keyword>
<evidence type="ECO:0000256" key="8">
    <source>
        <dbReference type="HAMAP-Rule" id="MF_02006"/>
    </source>
</evidence>
<dbReference type="Pfam" id="PF22421">
    <property type="entry name" value="SYY_C-terminal"/>
    <property type="match status" value="1"/>
</dbReference>
<evidence type="ECO:0000313" key="12">
    <source>
        <dbReference type="Proteomes" id="UP000831151"/>
    </source>
</evidence>
<dbReference type="CDD" id="cd00165">
    <property type="entry name" value="S4"/>
    <property type="match status" value="1"/>
</dbReference>
<keyword evidence="1 8" id="KW-0436">Ligase</keyword>
<evidence type="ECO:0000256" key="9">
    <source>
        <dbReference type="PROSITE-ProRule" id="PRU00182"/>
    </source>
</evidence>
<keyword evidence="8" id="KW-0963">Cytoplasm</keyword>
<feature type="binding site" evidence="8">
    <location>
        <position position="171"/>
    </location>
    <ligand>
        <name>L-tyrosine</name>
        <dbReference type="ChEBI" id="CHEBI:58315"/>
    </ligand>
</feature>
<dbReference type="KEGG" id="fms:M1R53_04030"/>
<dbReference type="Gene3D" id="3.10.290.10">
    <property type="entry name" value="RNA-binding S4 domain"/>
    <property type="match status" value="1"/>
</dbReference>
<dbReference type="InterPro" id="IPR002307">
    <property type="entry name" value="Tyr-tRNA-ligase"/>
</dbReference>
<evidence type="ECO:0000256" key="4">
    <source>
        <dbReference type="ARBA" id="ARBA00022884"/>
    </source>
</evidence>
<dbReference type="InterPro" id="IPR024107">
    <property type="entry name" value="Tyr-tRNA-ligase_bac_1"/>
</dbReference>
<protein>
    <recommendedName>
        <fullName evidence="8">Tyrosine--tRNA ligase</fullName>
        <ecNumber evidence="8">6.1.1.1</ecNumber>
    </recommendedName>
    <alternativeName>
        <fullName evidence="8">Tyrosyl-tRNA synthetase</fullName>
        <shortName evidence="8">TyrRS</shortName>
    </alternativeName>
</protein>
<comment type="similarity">
    <text evidence="8">Belongs to the class-I aminoacyl-tRNA synthetase family. TyrS type 1 subfamily.</text>
</comment>
<dbReference type="GO" id="GO:0005524">
    <property type="term" value="F:ATP binding"/>
    <property type="evidence" value="ECO:0007669"/>
    <property type="project" value="UniProtKB-UniRule"/>
</dbReference>
<feature type="domain" description="Tyrosine--tRNA ligase SYY-like C-terminal" evidence="10">
    <location>
        <begin position="325"/>
        <end position="402"/>
    </location>
</feature>
<evidence type="ECO:0000256" key="3">
    <source>
        <dbReference type="ARBA" id="ARBA00022840"/>
    </source>
</evidence>
<organism evidence="11 12">
    <name type="scientific">Fenollaria massiliensis</name>
    <dbReference type="NCBI Taxonomy" id="938288"/>
    <lineage>
        <taxon>Bacteria</taxon>
        <taxon>Bacillati</taxon>
        <taxon>Bacillota</taxon>
        <taxon>Clostridia</taxon>
        <taxon>Eubacteriales</taxon>
        <taxon>Fenollaria</taxon>
    </lineage>
</organism>
<dbReference type="NCBIfam" id="TIGR00234">
    <property type="entry name" value="tyrS"/>
    <property type="match status" value="1"/>
</dbReference>
<dbReference type="InterPro" id="IPR024088">
    <property type="entry name" value="Tyr-tRNA-ligase_bac-type"/>
</dbReference>
<dbReference type="PRINTS" id="PR01040">
    <property type="entry name" value="TRNASYNTHTYR"/>
</dbReference>
<comment type="function">
    <text evidence="8">Catalyzes the attachment of tyrosine to tRNA(Tyr) in a two-step reaction: tyrosine is first activated by ATP to form Tyr-AMP and then transferred to the acceptor end of tRNA(Tyr).</text>
</comment>
<keyword evidence="5 8" id="KW-0648">Protein biosynthesis</keyword>
<comment type="subunit">
    <text evidence="8">Homodimer.</text>
</comment>
<accession>A0A9E7DKC2</accession>